<dbReference type="Pfam" id="PF00561">
    <property type="entry name" value="Abhydrolase_1"/>
    <property type="match status" value="1"/>
</dbReference>
<keyword evidence="3" id="KW-1185">Reference proteome</keyword>
<evidence type="ECO:0000313" key="3">
    <source>
        <dbReference type="Proteomes" id="UP000550501"/>
    </source>
</evidence>
<dbReference type="InterPro" id="IPR000639">
    <property type="entry name" value="Epox_hydrolase-like"/>
</dbReference>
<sequence>MKFVDTDTLRIGYEEDGTADGWPVVLCHGFPYDVRAFDDVAPRLASRGARVIRPWARGFGPTRFLSSSALRSGEQAALADDLRQLIEALQLDRPVIAGYDWGGLACCGVAAVWPQMISGLVSMAGYDVIDDRQRHGFPPSMEHVVWYQHLFQTSRGYETLSAHRRDLCEMLWRQWSPTWNFDATTFAATAQSFDNADFVDVVVHAYRHNFGTAEGDSRLAAIREALAARPRIAVPTVTLDGSRDPLKPGGTASDAPMFTGRHEHRVVDVGHNLPQESAADFADAILTVAAWIRD</sequence>
<dbReference type="EMBL" id="JACHVU010000013">
    <property type="protein sequence ID" value="MBB2993072.1"/>
    <property type="molecule type" value="Genomic_DNA"/>
</dbReference>
<dbReference type="PANTHER" id="PTHR43798:SF33">
    <property type="entry name" value="HYDROLASE, PUTATIVE (AFU_ORTHOLOGUE AFUA_2G14860)-RELATED"/>
    <property type="match status" value="1"/>
</dbReference>
<gene>
    <name evidence="2" type="ORF">FHR72_004579</name>
</gene>
<dbReference type="InterPro" id="IPR029058">
    <property type="entry name" value="AB_hydrolase_fold"/>
</dbReference>
<dbReference type="Proteomes" id="UP000550501">
    <property type="component" value="Unassembled WGS sequence"/>
</dbReference>
<feature type="domain" description="AB hydrolase-1" evidence="1">
    <location>
        <begin position="23"/>
        <end position="148"/>
    </location>
</feature>
<dbReference type="GO" id="GO:0003824">
    <property type="term" value="F:catalytic activity"/>
    <property type="evidence" value="ECO:0007669"/>
    <property type="project" value="InterPro"/>
</dbReference>
<accession>A0A839QIN5</accession>
<dbReference type="Gene3D" id="3.40.50.1820">
    <property type="entry name" value="alpha/beta hydrolase"/>
    <property type="match status" value="1"/>
</dbReference>
<organism evidence="2 3">
    <name type="scientific">Mycolicibacterium iranicum</name>
    <name type="common">Mycobacterium iranicum</name>
    <dbReference type="NCBI Taxonomy" id="912594"/>
    <lineage>
        <taxon>Bacteria</taxon>
        <taxon>Bacillati</taxon>
        <taxon>Actinomycetota</taxon>
        <taxon>Actinomycetes</taxon>
        <taxon>Mycobacteriales</taxon>
        <taxon>Mycobacteriaceae</taxon>
        <taxon>Mycolicibacterium</taxon>
    </lineage>
</organism>
<dbReference type="SUPFAM" id="SSF53474">
    <property type="entry name" value="alpha/beta-Hydrolases"/>
    <property type="match status" value="1"/>
</dbReference>
<dbReference type="PRINTS" id="PR00412">
    <property type="entry name" value="EPOXHYDRLASE"/>
</dbReference>
<dbReference type="GO" id="GO:0016020">
    <property type="term" value="C:membrane"/>
    <property type="evidence" value="ECO:0007669"/>
    <property type="project" value="TreeGrafter"/>
</dbReference>
<name>A0A839QIN5_MYCIR</name>
<proteinExistence type="predicted"/>
<protein>
    <submittedName>
        <fullName evidence="2">Pimeloyl-ACP methyl ester carboxylesterase</fullName>
    </submittedName>
</protein>
<reference evidence="2 3" key="1">
    <citation type="submission" date="2020-08" db="EMBL/GenBank/DDBJ databases">
        <title>The Agave Microbiome: Exploring the role of microbial communities in plant adaptations to desert environments.</title>
        <authorList>
            <person name="Partida-Martinez L.P."/>
        </authorList>
    </citation>
    <scope>NUCLEOTIDE SEQUENCE [LARGE SCALE GENOMIC DNA]</scope>
    <source>
        <strain evidence="2 3">AT2.18</strain>
    </source>
</reference>
<comment type="caution">
    <text evidence="2">The sequence shown here is derived from an EMBL/GenBank/DDBJ whole genome shotgun (WGS) entry which is preliminary data.</text>
</comment>
<dbReference type="InterPro" id="IPR050266">
    <property type="entry name" value="AB_hydrolase_sf"/>
</dbReference>
<evidence type="ECO:0000259" key="1">
    <source>
        <dbReference type="Pfam" id="PF00561"/>
    </source>
</evidence>
<dbReference type="RefSeq" id="WP_183472452.1">
    <property type="nucleotide sequence ID" value="NZ_JACHVU010000013.1"/>
</dbReference>
<dbReference type="AlphaFoldDB" id="A0A839QIN5"/>
<evidence type="ECO:0000313" key="2">
    <source>
        <dbReference type="EMBL" id="MBB2993072.1"/>
    </source>
</evidence>
<dbReference type="InterPro" id="IPR000073">
    <property type="entry name" value="AB_hydrolase_1"/>
</dbReference>
<dbReference type="PANTHER" id="PTHR43798">
    <property type="entry name" value="MONOACYLGLYCEROL LIPASE"/>
    <property type="match status" value="1"/>
</dbReference>